<name>T1IH46_STRMM</name>
<dbReference type="HOGENOM" id="CLU_970820_0_0_1"/>
<reference evidence="4" key="1">
    <citation type="submission" date="2011-05" db="EMBL/GenBank/DDBJ databases">
        <authorList>
            <person name="Richards S.R."/>
            <person name="Qu J."/>
            <person name="Jiang H."/>
            <person name="Jhangiani S.N."/>
            <person name="Agravi P."/>
            <person name="Goodspeed R."/>
            <person name="Gross S."/>
            <person name="Mandapat C."/>
            <person name="Jackson L."/>
            <person name="Mathew T."/>
            <person name="Pu L."/>
            <person name="Thornton R."/>
            <person name="Saada N."/>
            <person name="Wilczek-Boney K.B."/>
            <person name="Lee S."/>
            <person name="Kovar C."/>
            <person name="Wu Y."/>
            <person name="Scherer S.E."/>
            <person name="Worley K.C."/>
            <person name="Muzny D.M."/>
            <person name="Gibbs R."/>
        </authorList>
    </citation>
    <scope>NUCLEOTIDE SEQUENCE</scope>
    <source>
        <strain evidence="4">Brora</strain>
    </source>
</reference>
<proteinExistence type="predicted"/>
<evidence type="ECO:0000256" key="2">
    <source>
        <dbReference type="SAM" id="SignalP"/>
    </source>
</evidence>
<dbReference type="Proteomes" id="UP000014500">
    <property type="component" value="Unassembled WGS sequence"/>
</dbReference>
<feature type="compositionally biased region" description="Acidic residues" evidence="1">
    <location>
        <begin position="106"/>
        <end position="127"/>
    </location>
</feature>
<feature type="chain" id="PRO_5004589784" evidence="2">
    <location>
        <begin position="23"/>
        <end position="287"/>
    </location>
</feature>
<protein>
    <submittedName>
        <fullName evidence="3">Uncharacterized protein</fullName>
    </submittedName>
</protein>
<evidence type="ECO:0000256" key="1">
    <source>
        <dbReference type="SAM" id="MobiDB-lite"/>
    </source>
</evidence>
<feature type="region of interest" description="Disordered" evidence="1">
    <location>
        <begin position="98"/>
        <end position="127"/>
    </location>
</feature>
<keyword evidence="4" id="KW-1185">Reference proteome</keyword>
<sequence>MHFTSVILCVNIVFTLFYCSAAKEKDPLAYSFKADTGDWVFIPHTTKENFMVVHGAEENHEDDDDDDNEDDDVEIIDLSDIDLSDWLLHSHKKSNSFKNNDIRMSDDDDDDDEDDDENENDDEDDDGSLEAALLSSMELALLQNELEKIAKKKQKHRHTMPNFKAKDHSRRGLSDIDLAQLQAEIDELQKKEIHKFGKKEGQTFGKKESHKFGKEESHEFGKKESNEEFQLRSLKVDESNAKPTAIDLAKLQDAIDTMEKKGEDESPAMRAVINKYRSMRSRNNEKF</sequence>
<feature type="region of interest" description="Disordered" evidence="1">
    <location>
        <begin position="151"/>
        <end position="171"/>
    </location>
</feature>
<dbReference type="AlphaFoldDB" id="T1IH46"/>
<organism evidence="3 4">
    <name type="scientific">Strigamia maritima</name>
    <name type="common">European centipede</name>
    <name type="synonym">Geophilus maritimus</name>
    <dbReference type="NCBI Taxonomy" id="126957"/>
    <lineage>
        <taxon>Eukaryota</taxon>
        <taxon>Metazoa</taxon>
        <taxon>Ecdysozoa</taxon>
        <taxon>Arthropoda</taxon>
        <taxon>Myriapoda</taxon>
        <taxon>Chilopoda</taxon>
        <taxon>Pleurostigmophora</taxon>
        <taxon>Geophilomorpha</taxon>
        <taxon>Linotaeniidae</taxon>
        <taxon>Strigamia</taxon>
    </lineage>
</organism>
<accession>T1IH46</accession>
<evidence type="ECO:0000313" key="3">
    <source>
        <dbReference type="EnsemblMetazoa" id="SMAR000151-PA"/>
    </source>
</evidence>
<reference evidence="3" key="2">
    <citation type="submission" date="2015-02" db="UniProtKB">
        <authorList>
            <consortium name="EnsemblMetazoa"/>
        </authorList>
    </citation>
    <scope>IDENTIFICATION</scope>
</reference>
<dbReference type="EMBL" id="JH429692">
    <property type="status" value="NOT_ANNOTATED_CDS"/>
    <property type="molecule type" value="Genomic_DNA"/>
</dbReference>
<feature type="region of interest" description="Disordered" evidence="1">
    <location>
        <begin position="196"/>
        <end position="225"/>
    </location>
</feature>
<evidence type="ECO:0000313" key="4">
    <source>
        <dbReference type="Proteomes" id="UP000014500"/>
    </source>
</evidence>
<keyword evidence="2" id="KW-0732">Signal</keyword>
<feature type="signal peptide" evidence="2">
    <location>
        <begin position="1"/>
        <end position="22"/>
    </location>
</feature>
<dbReference type="EnsemblMetazoa" id="SMAR000151-RA">
    <property type="protein sequence ID" value="SMAR000151-PA"/>
    <property type="gene ID" value="SMAR000151"/>
</dbReference>